<dbReference type="Pfam" id="PF20188">
    <property type="entry name" value="DUF6551"/>
    <property type="match status" value="1"/>
</dbReference>
<dbReference type="Proteomes" id="UP000007374">
    <property type="component" value="Unassembled WGS sequence"/>
</dbReference>
<protein>
    <recommendedName>
        <fullName evidence="3">ParB/Sulfiredoxin domain-containing protein</fullName>
    </recommendedName>
</protein>
<comment type="caution">
    <text evidence="1">The sequence shown here is derived from an EMBL/GenBank/DDBJ whole genome shotgun (WGS) entry which is preliminary data.</text>
</comment>
<proteinExistence type="predicted"/>
<sequence>MSDTAENDCPVQDYRDPGEVPVLDWIDKGLIDIDAAYQRGLDEIRVEKIMTWFAWDSFGAIVVAPTENERYHCIDGQHRLEAAKRHPNVQHVPAVIVAVSGTVAEAETFVAVNGDRKNVSPLEMYWAKLAANDPDAVTISQVAERAGLTILRYPAGQGKIKPAQTVAIAAIRGLVDRRGAMRARQILDVLVQAELSPITAPQVKACELLLTDPEFSEHIEAEALTDAIQGSAILLDDEAKVFAATHKVPQWRALAAVWFKKTKKRRGGAKVAA</sequence>
<dbReference type="AlphaFoldDB" id="K2PFL2"/>
<keyword evidence="2" id="KW-1185">Reference proteome</keyword>
<dbReference type="eggNOG" id="COG1475">
    <property type="taxonomic scope" value="Bacteria"/>
</dbReference>
<dbReference type="STRING" id="721133.SAMN05216176_1342"/>
<dbReference type="InterPro" id="IPR036086">
    <property type="entry name" value="ParB/Sulfiredoxin_sf"/>
</dbReference>
<evidence type="ECO:0000313" key="2">
    <source>
        <dbReference type="Proteomes" id="UP000007374"/>
    </source>
</evidence>
<dbReference type="PATRIC" id="fig|1231190.3.peg.4967"/>
<dbReference type="EMBL" id="AMSI01000057">
    <property type="protein sequence ID" value="EKF39782.1"/>
    <property type="molecule type" value="Genomic_DNA"/>
</dbReference>
<dbReference type="OrthoDB" id="4545778at2"/>
<dbReference type="Gene3D" id="3.90.1530.10">
    <property type="entry name" value="Conserved hypothetical protein from pyrococcus furiosus pfu- 392566-001, ParB domain"/>
    <property type="match status" value="1"/>
</dbReference>
<accession>K2PFL2</accession>
<organism evidence="1 2">
    <name type="scientific">Nitratireductor indicus C115</name>
    <dbReference type="NCBI Taxonomy" id="1231190"/>
    <lineage>
        <taxon>Bacteria</taxon>
        <taxon>Pseudomonadati</taxon>
        <taxon>Pseudomonadota</taxon>
        <taxon>Alphaproteobacteria</taxon>
        <taxon>Hyphomicrobiales</taxon>
        <taxon>Phyllobacteriaceae</taxon>
        <taxon>Nitratireductor</taxon>
    </lineage>
</organism>
<dbReference type="SUPFAM" id="SSF110849">
    <property type="entry name" value="ParB/Sulfiredoxin"/>
    <property type="match status" value="1"/>
</dbReference>
<evidence type="ECO:0000313" key="1">
    <source>
        <dbReference type="EMBL" id="EKF39782.1"/>
    </source>
</evidence>
<evidence type="ECO:0008006" key="3">
    <source>
        <dbReference type="Google" id="ProtNLM"/>
    </source>
</evidence>
<name>K2PFL2_9HYPH</name>
<dbReference type="InterPro" id="IPR046681">
    <property type="entry name" value="DUF6551"/>
</dbReference>
<reference evidence="1 2" key="1">
    <citation type="journal article" date="2012" name="J. Bacteriol.">
        <title>Genome Sequence of Nitratireductor indicus Type Strain C115.</title>
        <authorList>
            <person name="Lai Q."/>
            <person name="Li G."/>
            <person name="Yu Z."/>
            <person name="Shao Z."/>
        </authorList>
    </citation>
    <scope>NUCLEOTIDE SEQUENCE [LARGE SCALE GENOMIC DNA]</scope>
    <source>
        <strain evidence="1 2">C115</strain>
    </source>
</reference>
<dbReference type="RefSeq" id="WP_009453078.1">
    <property type="nucleotide sequence ID" value="NZ_AMSI01000057.1"/>
</dbReference>
<gene>
    <name evidence="1" type="ORF">NA8A_24174</name>
</gene>